<evidence type="ECO:0000256" key="7">
    <source>
        <dbReference type="PROSITE-ProRule" id="PRU01091"/>
    </source>
</evidence>
<organism evidence="10 11">
    <name type="scientific">Alicyclobacillus fastidiosus</name>
    <dbReference type="NCBI Taxonomy" id="392011"/>
    <lineage>
        <taxon>Bacteria</taxon>
        <taxon>Bacillati</taxon>
        <taxon>Bacillota</taxon>
        <taxon>Bacilli</taxon>
        <taxon>Bacillales</taxon>
        <taxon>Alicyclobacillaceae</taxon>
        <taxon>Alicyclobacillus</taxon>
    </lineage>
</organism>
<keyword evidence="4 7" id="KW-0238">DNA-binding</keyword>
<evidence type="ECO:0000259" key="9">
    <source>
        <dbReference type="PROSITE" id="PS51755"/>
    </source>
</evidence>
<dbReference type="Gene3D" id="3.40.50.2300">
    <property type="match status" value="1"/>
</dbReference>
<evidence type="ECO:0000256" key="5">
    <source>
        <dbReference type="ARBA" id="ARBA00023163"/>
    </source>
</evidence>
<dbReference type="InterPro" id="IPR036388">
    <property type="entry name" value="WH-like_DNA-bd_sf"/>
</dbReference>
<dbReference type="Pfam" id="PF00486">
    <property type="entry name" value="Trans_reg_C"/>
    <property type="match status" value="1"/>
</dbReference>
<dbReference type="InterPro" id="IPR039420">
    <property type="entry name" value="WalR-like"/>
</dbReference>
<dbReference type="SMART" id="SM00448">
    <property type="entry name" value="REC"/>
    <property type="match status" value="1"/>
</dbReference>
<keyword evidence="5" id="KW-0804">Transcription</keyword>
<dbReference type="InterPro" id="IPR001867">
    <property type="entry name" value="OmpR/PhoB-type_DNA-bd"/>
</dbReference>
<dbReference type="PANTHER" id="PTHR48111">
    <property type="entry name" value="REGULATOR OF RPOS"/>
    <property type="match status" value="1"/>
</dbReference>
<dbReference type="RefSeq" id="WP_268008605.1">
    <property type="nucleotide sequence ID" value="NZ_BSUT01000001.1"/>
</dbReference>
<feature type="domain" description="OmpR/PhoB-type" evidence="9">
    <location>
        <begin position="125"/>
        <end position="223"/>
    </location>
</feature>
<keyword evidence="11" id="KW-1185">Reference proteome</keyword>
<keyword evidence="3" id="KW-0805">Transcription regulation</keyword>
<proteinExistence type="predicted"/>
<feature type="domain" description="Response regulatory" evidence="8">
    <location>
        <begin position="2"/>
        <end position="116"/>
    </location>
</feature>
<name>A0ABY6ZRK3_9BACL</name>
<dbReference type="Gene3D" id="6.10.250.690">
    <property type="match status" value="1"/>
</dbReference>
<evidence type="ECO:0000313" key="11">
    <source>
        <dbReference type="Proteomes" id="UP001164761"/>
    </source>
</evidence>
<keyword evidence="2" id="KW-0902">Two-component regulatory system</keyword>
<evidence type="ECO:0000256" key="3">
    <source>
        <dbReference type="ARBA" id="ARBA00023015"/>
    </source>
</evidence>
<evidence type="ECO:0000256" key="6">
    <source>
        <dbReference type="PROSITE-ProRule" id="PRU00169"/>
    </source>
</evidence>
<reference evidence="10" key="1">
    <citation type="submission" date="2022-08" db="EMBL/GenBank/DDBJ databases">
        <title>Alicyclobacillus fastidiosus DSM 17978, complete genome.</title>
        <authorList>
            <person name="Wang Q."/>
            <person name="Cai R."/>
            <person name="Wang Z."/>
        </authorList>
    </citation>
    <scope>NUCLEOTIDE SEQUENCE</scope>
    <source>
        <strain evidence="10">DSM 17978</strain>
    </source>
</reference>
<protein>
    <submittedName>
        <fullName evidence="10">Response regulator transcription factor</fullName>
    </submittedName>
</protein>
<feature type="modified residue" description="4-aspartylphosphate" evidence="6">
    <location>
        <position position="51"/>
    </location>
</feature>
<dbReference type="SMART" id="SM00862">
    <property type="entry name" value="Trans_reg_C"/>
    <property type="match status" value="1"/>
</dbReference>
<dbReference type="Pfam" id="PF00072">
    <property type="entry name" value="Response_reg"/>
    <property type="match status" value="1"/>
</dbReference>
<dbReference type="PROSITE" id="PS51755">
    <property type="entry name" value="OMPR_PHOB"/>
    <property type="match status" value="1"/>
</dbReference>
<dbReference type="SUPFAM" id="SSF52172">
    <property type="entry name" value="CheY-like"/>
    <property type="match status" value="1"/>
</dbReference>
<accession>A0ABY6ZRK3</accession>
<dbReference type="InterPro" id="IPR011006">
    <property type="entry name" value="CheY-like_superfamily"/>
</dbReference>
<evidence type="ECO:0000259" key="8">
    <source>
        <dbReference type="PROSITE" id="PS50110"/>
    </source>
</evidence>
<evidence type="ECO:0000313" key="10">
    <source>
        <dbReference type="EMBL" id="WAH44729.1"/>
    </source>
</evidence>
<evidence type="ECO:0000256" key="1">
    <source>
        <dbReference type="ARBA" id="ARBA00022553"/>
    </source>
</evidence>
<sequence length="224" mass="25647">MRILVVEDDDALREVISKILEEESFQVDKAADGEEGLYFAETGVYDALIIDIMLPELDGISLIKQIRKRMIQVPAIFVTAKDSVDSRVAGLNAGADDYLVKPFAIEELLARVRALVRRNRGIDTEMTLKYGPLVLQPVKRQASVDNEQLTLTAREYDLLEYFVLHKGQILTREQIFNRVWGIHTETIESVIDLYVHYLRKKLSPSGLDKHIRTIRSVGYMLREE</sequence>
<dbReference type="EMBL" id="CP104067">
    <property type="protein sequence ID" value="WAH44729.1"/>
    <property type="molecule type" value="Genomic_DNA"/>
</dbReference>
<evidence type="ECO:0000256" key="2">
    <source>
        <dbReference type="ARBA" id="ARBA00023012"/>
    </source>
</evidence>
<dbReference type="Gene3D" id="1.10.10.10">
    <property type="entry name" value="Winged helix-like DNA-binding domain superfamily/Winged helix DNA-binding domain"/>
    <property type="match status" value="1"/>
</dbReference>
<dbReference type="PANTHER" id="PTHR48111:SF22">
    <property type="entry name" value="REGULATOR OF RPOS"/>
    <property type="match status" value="1"/>
</dbReference>
<feature type="DNA-binding region" description="OmpR/PhoB-type" evidence="7">
    <location>
        <begin position="125"/>
        <end position="223"/>
    </location>
</feature>
<dbReference type="CDD" id="cd00383">
    <property type="entry name" value="trans_reg_C"/>
    <property type="match status" value="1"/>
</dbReference>
<dbReference type="Proteomes" id="UP001164761">
    <property type="component" value="Chromosome"/>
</dbReference>
<dbReference type="PROSITE" id="PS50110">
    <property type="entry name" value="RESPONSE_REGULATORY"/>
    <property type="match status" value="1"/>
</dbReference>
<dbReference type="InterPro" id="IPR001789">
    <property type="entry name" value="Sig_transdc_resp-reg_receiver"/>
</dbReference>
<evidence type="ECO:0000256" key="4">
    <source>
        <dbReference type="ARBA" id="ARBA00023125"/>
    </source>
</evidence>
<keyword evidence="1 6" id="KW-0597">Phosphoprotein</keyword>
<gene>
    <name evidence="10" type="ORF">NZD89_24230</name>
</gene>